<gene>
    <name evidence="2" type="ORF">CY34DRAFT_806282</name>
</gene>
<dbReference type="OrthoDB" id="2676754at2759"/>
<protein>
    <submittedName>
        <fullName evidence="2">Uncharacterized protein</fullName>
    </submittedName>
</protein>
<evidence type="ECO:0000313" key="3">
    <source>
        <dbReference type="Proteomes" id="UP000054485"/>
    </source>
</evidence>
<evidence type="ECO:0000313" key="2">
    <source>
        <dbReference type="EMBL" id="KIK41250.1"/>
    </source>
</evidence>
<dbReference type="Proteomes" id="UP000054485">
    <property type="component" value="Unassembled WGS sequence"/>
</dbReference>
<name>A0A0C9ZTK1_9AGAM</name>
<dbReference type="AlphaFoldDB" id="A0A0C9ZTK1"/>
<keyword evidence="3" id="KW-1185">Reference proteome</keyword>
<dbReference type="InParanoid" id="A0A0C9ZTK1"/>
<feature type="region of interest" description="Disordered" evidence="1">
    <location>
        <begin position="120"/>
        <end position="165"/>
    </location>
</feature>
<feature type="compositionally biased region" description="Basic and acidic residues" evidence="1">
    <location>
        <begin position="120"/>
        <end position="129"/>
    </location>
</feature>
<organism evidence="2 3">
    <name type="scientific">Suillus luteus UH-Slu-Lm8-n1</name>
    <dbReference type="NCBI Taxonomy" id="930992"/>
    <lineage>
        <taxon>Eukaryota</taxon>
        <taxon>Fungi</taxon>
        <taxon>Dikarya</taxon>
        <taxon>Basidiomycota</taxon>
        <taxon>Agaricomycotina</taxon>
        <taxon>Agaricomycetes</taxon>
        <taxon>Agaricomycetidae</taxon>
        <taxon>Boletales</taxon>
        <taxon>Suillineae</taxon>
        <taxon>Suillaceae</taxon>
        <taxon>Suillus</taxon>
    </lineage>
</organism>
<evidence type="ECO:0000256" key="1">
    <source>
        <dbReference type="SAM" id="MobiDB-lite"/>
    </source>
</evidence>
<proteinExistence type="predicted"/>
<feature type="region of interest" description="Disordered" evidence="1">
    <location>
        <begin position="236"/>
        <end position="272"/>
    </location>
</feature>
<dbReference type="HOGENOM" id="CLU_950526_0_0_1"/>
<reference evidence="2 3" key="1">
    <citation type="submission" date="2014-04" db="EMBL/GenBank/DDBJ databases">
        <authorList>
            <consortium name="DOE Joint Genome Institute"/>
            <person name="Kuo A."/>
            <person name="Ruytinx J."/>
            <person name="Rineau F."/>
            <person name="Colpaert J."/>
            <person name="Kohler A."/>
            <person name="Nagy L.G."/>
            <person name="Floudas D."/>
            <person name="Copeland A."/>
            <person name="Barry K.W."/>
            <person name="Cichocki N."/>
            <person name="Veneault-Fourrey C."/>
            <person name="LaButti K."/>
            <person name="Lindquist E.A."/>
            <person name="Lipzen A."/>
            <person name="Lundell T."/>
            <person name="Morin E."/>
            <person name="Murat C."/>
            <person name="Sun H."/>
            <person name="Tunlid A."/>
            <person name="Henrissat B."/>
            <person name="Grigoriev I.V."/>
            <person name="Hibbett D.S."/>
            <person name="Martin F."/>
            <person name="Nordberg H.P."/>
            <person name="Cantor M.N."/>
            <person name="Hua S.X."/>
        </authorList>
    </citation>
    <scope>NUCLEOTIDE SEQUENCE [LARGE SCALE GENOMIC DNA]</scope>
    <source>
        <strain evidence="2 3">UH-Slu-Lm8-n1</strain>
    </source>
</reference>
<reference evidence="3" key="2">
    <citation type="submission" date="2015-01" db="EMBL/GenBank/DDBJ databases">
        <title>Evolutionary Origins and Diversification of the Mycorrhizal Mutualists.</title>
        <authorList>
            <consortium name="DOE Joint Genome Institute"/>
            <consortium name="Mycorrhizal Genomics Consortium"/>
            <person name="Kohler A."/>
            <person name="Kuo A."/>
            <person name="Nagy L.G."/>
            <person name="Floudas D."/>
            <person name="Copeland A."/>
            <person name="Barry K.W."/>
            <person name="Cichocki N."/>
            <person name="Veneault-Fourrey C."/>
            <person name="LaButti K."/>
            <person name="Lindquist E.A."/>
            <person name="Lipzen A."/>
            <person name="Lundell T."/>
            <person name="Morin E."/>
            <person name="Murat C."/>
            <person name="Riley R."/>
            <person name="Ohm R."/>
            <person name="Sun H."/>
            <person name="Tunlid A."/>
            <person name="Henrissat B."/>
            <person name="Grigoriev I.V."/>
            <person name="Hibbett D.S."/>
            <person name="Martin F."/>
        </authorList>
    </citation>
    <scope>NUCLEOTIDE SEQUENCE [LARGE SCALE GENOMIC DNA]</scope>
    <source>
        <strain evidence="3">UH-Slu-Lm8-n1</strain>
    </source>
</reference>
<feature type="compositionally biased region" description="Acidic residues" evidence="1">
    <location>
        <begin position="261"/>
        <end position="270"/>
    </location>
</feature>
<accession>A0A0C9ZTK1</accession>
<sequence length="293" mass="32491">MVAPLQDWGLIDKSNETELRNDIPRIFRGKEQFGLLNSTLDTILDIKKVAIQNQVEVPGLANLIDKYMQAIAYGTQLKEQSFWKGIRSLRDWHGTKDAFKHHCKTVCTLAHQTSFLVHTKDARTDKSETNPEGSIRRRRSLDGLVQAEPQPHNSFDDPPMRSTPPDAGLLAAQSLSINANTLQEEMIRHIAETSAAKTLEQFILHGRLSGWIPQTINNFSGCLVRPGRGTGYTVNNGGENNKGAAMNKFPSPTEVRGNGTDDIDDTSDNDLPDKVTLDLLGHYDVSSVDSDED</sequence>
<dbReference type="EMBL" id="KN835274">
    <property type="protein sequence ID" value="KIK41250.1"/>
    <property type="molecule type" value="Genomic_DNA"/>
</dbReference>